<reference evidence="2" key="1">
    <citation type="submission" date="2021-03" db="EMBL/GenBank/DDBJ databases">
        <title>Chromosome level genome of the anhydrobiotic midge Polypedilum vanderplanki.</title>
        <authorList>
            <person name="Yoshida Y."/>
            <person name="Kikawada T."/>
            <person name="Gusev O."/>
        </authorList>
    </citation>
    <scope>NUCLEOTIDE SEQUENCE</scope>
    <source>
        <strain evidence="2">NIAS01</strain>
        <tissue evidence="2">Whole body or cell culture</tissue>
    </source>
</reference>
<dbReference type="InterPro" id="IPR011009">
    <property type="entry name" value="Kinase-like_dom_sf"/>
</dbReference>
<dbReference type="SMART" id="SM00587">
    <property type="entry name" value="CHK"/>
    <property type="match status" value="1"/>
</dbReference>
<name>A0A9J6BYX6_POLVA</name>
<dbReference type="PANTHER" id="PTHR11012">
    <property type="entry name" value="PROTEIN KINASE-LIKE DOMAIN-CONTAINING"/>
    <property type="match status" value="1"/>
</dbReference>
<dbReference type="EMBL" id="JADBJN010000002">
    <property type="protein sequence ID" value="KAG5674765.1"/>
    <property type="molecule type" value="Genomic_DNA"/>
</dbReference>
<evidence type="ECO:0000313" key="3">
    <source>
        <dbReference type="Proteomes" id="UP001107558"/>
    </source>
</evidence>
<dbReference type="Pfam" id="PF02958">
    <property type="entry name" value="EcKL"/>
    <property type="match status" value="1"/>
</dbReference>
<organism evidence="2 3">
    <name type="scientific">Polypedilum vanderplanki</name>
    <name type="common">Sleeping chironomid midge</name>
    <dbReference type="NCBI Taxonomy" id="319348"/>
    <lineage>
        <taxon>Eukaryota</taxon>
        <taxon>Metazoa</taxon>
        <taxon>Ecdysozoa</taxon>
        <taxon>Arthropoda</taxon>
        <taxon>Hexapoda</taxon>
        <taxon>Insecta</taxon>
        <taxon>Pterygota</taxon>
        <taxon>Neoptera</taxon>
        <taxon>Endopterygota</taxon>
        <taxon>Diptera</taxon>
        <taxon>Nematocera</taxon>
        <taxon>Chironomoidea</taxon>
        <taxon>Chironomidae</taxon>
        <taxon>Chironominae</taxon>
        <taxon>Polypedilum</taxon>
        <taxon>Polypedilum</taxon>
    </lineage>
</organism>
<dbReference type="SUPFAM" id="SSF56112">
    <property type="entry name" value="Protein kinase-like (PK-like)"/>
    <property type="match status" value="1"/>
</dbReference>
<comment type="caution">
    <text evidence="2">The sequence shown here is derived from an EMBL/GenBank/DDBJ whole genome shotgun (WGS) entry which is preliminary data.</text>
</comment>
<dbReference type="PANTHER" id="PTHR11012:SF56">
    <property type="entry name" value="CHK KINASE-LIKE DOMAIN-CONTAINING PROTEIN-RELATED"/>
    <property type="match status" value="1"/>
</dbReference>
<dbReference type="OrthoDB" id="411145at2759"/>
<proteinExistence type="predicted"/>
<protein>
    <recommendedName>
        <fullName evidence="1">CHK kinase-like domain-containing protein</fullName>
    </recommendedName>
</protein>
<evidence type="ECO:0000313" key="2">
    <source>
        <dbReference type="EMBL" id="KAG5674765.1"/>
    </source>
</evidence>
<gene>
    <name evidence="2" type="ORF">PVAND_004715</name>
</gene>
<dbReference type="InterPro" id="IPR015897">
    <property type="entry name" value="CHK_kinase-like"/>
</dbReference>
<keyword evidence="3" id="KW-1185">Reference proteome</keyword>
<accession>A0A9J6BYX6</accession>
<feature type="domain" description="CHK kinase-like" evidence="1">
    <location>
        <begin position="123"/>
        <end position="315"/>
    </location>
</feature>
<evidence type="ECO:0000259" key="1">
    <source>
        <dbReference type="SMART" id="SM00587"/>
    </source>
</evidence>
<dbReference type="AlphaFoldDB" id="A0A9J6BYX6"/>
<dbReference type="InterPro" id="IPR004119">
    <property type="entry name" value="EcKL"/>
</dbReference>
<sequence length="403" mass="47265">MSYPSVYTKKYFQDILTSYFKSNSILVNDLNIRPCNSQAEGFLSILHRITINYQIKDESKSINIVAKSDCDNKFTLEKIGPNGYDIQNKEIKFFSHIAPEMEKIFGNGTILNVIYIDKVNKILLFKDLKDENFQMANRMIGLDENHMKLTLSKLAKFHAASLKMLAKNPQVFDEFDMGLFNRKVDAFNEGTLMLFIAAGDEVATWEGYEVYAEKMKNLRKHFIENATRCFDVKENELNVLNHGDVWTANLMFKYDKEGNVTDAVIFDFQFCNYGSIALDLNHFFFTSLNDDLYNHEDIERLVQFYYYELKKILSDFDYDLTGFPSLHQFIIEFQKKLFFGFIYASCIISFMTSDDPDNDFETIHSKNEKSNKQRRKIMKNERFAKIFKKMLPFFDQMGILDEI</sequence>
<dbReference type="Gene3D" id="3.90.1200.10">
    <property type="match status" value="1"/>
</dbReference>
<dbReference type="Proteomes" id="UP001107558">
    <property type="component" value="Chromosome 2"/>
</dbReference>